<dbReference type="PROSITE" id="PS00915">
    <property type="entry name" value="PI3_4_KINASE_1"/>
    <property type="match status" value="1"/>
</dbReference>
<name>A0ABR3G9U0_9PEZI</name>
<comment type="caution">
    <text evidence="5">The sequence shown here is derived from an EMBL/GenBank/DDBJ whole genome shotgun (WGS) entry which is preliminary data.</text>
</comment>
<feature type="compositionally biased region" description="Low complexity" evidence="3">
    <location>
        <begin position="211"/>
        <end position="226"/>
    </location>
</feature>
<dbReference type="InterPro" id="IPR036940">
    <property type="entry name" value="PI3/4_kinase_cat_sf"/>
</dbReference>
<dbReference type="SMART" id="SM00146">
    <property type="entry name" value="PI3Kc"/>
    <property type="match status" value="1"/>
</dbReference>
<gene>
    <name evidence="5" type="primary">PIK1</name>
    <name evidence="5" type="ORF">Q9L58_008550</name>
</gene>
<feature type="domain" description="PI3K/PI4K catalytic" evidence="4">
    <location>
        <begin position="672"/>
        <end position="954"/>
    </location>
</feature>
<keyword evidence="6" id="KW-1185">Reference proteome</keyword>
<dbReference type="SUPFAM" id="SSF56112">
    <property type="entry name" value="Protein kinase-like (PK-like)"/>
    <property type="match status" value="1"/>
</dbReference>
<feature type="region of interest" description="Disordered" evidence="3">
    <location>
        <begin position="191"/>
        <end position="271"/>
    </location>
</feature>
<accession>A0ABR3G9U0</accession>
<dbReference type="EMBL" id="JBBBZM010000162">
    <property type="protein sequence ID" value="KAL0632573.1"/>
    <property type="molecule type" value="Genomic_DNA"/>
</dbReference>
<evidence type="ECO:0000313" key="6">
    <source>
        <dbReference type="Proteomes" id="UP001447188"/>
    </source>
</evidence>
<evidence type="ECO:0000313" key="5">
    <source>
        <dbReference type="EMBL" id="KAL0632573.1"/>
    </source>
</evidence>
<dbReference type="Gene3D" id="1.10.1070.11">
    <property type="entry name" value="Phosphatidylinositol 3-/4-kinase, catalytic domain"/>
    <property type="match status" value="1"/>
</dbReference>
<feature type="compositionally biased region" description="Basic and acidic residues" evidence="3">
    <location>
        <begin position="647"/>
        <end position="665"/>
    </location>
</feature>
<feature type="region of interest" description="Disordered" evidence="3">
    <location>
        <begin position="627"/>
        <end position="666"/>
    </location>
</feature>
<dbReference type="PROSITE" id="PS50290">
    <property type="entry name" value="PI3_4_KINASE_3"/>
    <property type="match status" value="1"/>
</dbReference>
<dbReference type="PANTHER" id="PTHR10048:SF22">
    <property type="entry name" value="PHOSPHATIDYLINOSITOL 4-KINASE BETA"/>
    <property type="match status" value="1"/>
</dbReference>
<protein>
    <submittedName>
        <fullName evidence="5">Phosphatidylinositol 4-kinase pik1alpha (PI4-kinase)(PtdIns-4-kinase)</fullName>
        <ecNumber evidence="5">2.7.1.67</ecNumber>
    </submittedName>
</protein>
<dbReference type="InterPro" id="IPR018936">
    <property type="entry name" value="PI3/4_kinase_CS"/>
</dbReference>
<dbReference type="InterPro" id="IPR021601">
    <property type="entry name" value="Phosphatidylino_kinase_fungi"/>
</dbReference>
<dbReference type="Gene3D" id="6.10.140.1260">
    <property type="match status" value="1"/>
</dbReference>
<dbReference type="InterPro" id="IPR011009">
    <property type="entry name" value="Kinase-like_dom_sf"/>
</dbReference>
<feature type="region of interest" description="Disordered" evidence="3">
    <location>
        <begin position="451"/>
        <end position="548"/>
    </location>
</feature>
<organism evidence="5 6">
    <name type="scientific">Discina gigas</name>
    <dbReference type="NCBI Taxonomy" id="1032678"/>
    <lineage>
        <taxon>Eukaryota</taxon>
        <taxon>Fungi</taxon>
        <taxon>Dikarya</taxon>
        <taxon>Ascomycota</taxon>
        <taxon>Pezizomycotina</taxon>
        <taxon>Pezizomycetes</taxon>
        <taxon>Pezizales</taxon>
        <taxon>Discinaceae</taxon>
        <taxon>Discina</taxon>
    </lineage>
</organism>
<keyword evidence="1 5" id="KW-0808">Transferase</keyword>
<feature type="compositionally biased region" description="Low complexity" evidence="3">
    <location>
        <begin position="501"/>
        <end position="532"/>
    </location>
</feature>
<dbReference type="Proteomes" id="UP001447188">
    <property type="component" value="Unassembled WGS sequence"/>
</dbReference>
<dbReference type="InterPro" id="IPR057754">
    <property type="entry name" value="PI4-kinase_beta/PIK1_cat"/>
</dbReference>
<dbReference type="CDD" id="cd05168">
    <property type="entry name" value="PI4Kc_III_beta"/>
    <property type="match status" value="1"/>
</dbReference>
<dbReference type="PROSITE" id="PS00916">
    <property type="entry name" value="PI3_4_KINASE_2"/>
    <property type="match status" value="1"/>
</dbReference>
<evidence type="ECO:0000256" key="2">
    <source>
        <dbReference type="ARBA" id="ARBA00022777"/>
    </source>
</evidence>
<dbReference type="Pfam" id="PF11522">
    <property type="entry name" value="Pik1"/>
    <property type="match status" value="1"/>
</dbReference>
<evidence type="ECO:0000259" key="4">
    <source>
        <dbReference type="PROSITE" id="PS50290"/>
    </source>
</evidence>
<dbReference type="EC" id="2.7.1.67" evidence="5"/>
<dbReference type="InterPro" id="IPR015433">
    <property type="entry name" value="PI3/4_kinase"/>
</dbReference>
<dbReference type="GO" id="GO:0004430">
    <property type="term" value="F:1-phosphatidylinositol 4-kinase activity"/>
    <property type="evidence" value="ECO:0007669"/>
    <property type="project" value="UniProtKB-EC"/>
</dbReference>
<dbReference type="Pfam" id="PF00454">
    <property type="entry name" value="PI3_PI4_kinase"/>
    <property type="match status" value="1"/>
</dbReference>
<dbReference type="PANTHER" id="PTHR10048">
    <property type="entry name" value="PHOSPHATIDYLINOSITOL KINASE"/>
    <property type="match status" value="1"/>
</dbReference>
<sequence length="970" mass="106367">MSQLLYRLITSDHFSDDPFLAVAYLAYGSSLKRFRYQSAADSMLDGYGEIEFFLPQLCHLLVSIENTESVALEEFIFELCEQSAHGALLTFWLFQTHLHDLSGNPQSGAFKTCRRIYNKVQHIVFGGEENKKRERLKENILPVTLLASLVIGSVAAPFLPKFAGPLAVAQARKPHIYQTITDLPGKLTRSKTITLGQSIRPKKERPRVRTSDSVSAVSNSSSRTKSPQSHSTPSSPAAKPERRSFSLTRRSTSKTDSLVVPGLPSSSSSLPDLRIERSATVGMSAPGVNSVRRARKEPSMPLLLSTSKRIHMLKANYFRNETQFLSALVDISNRLVLVPKPARLSALRAELALLNNDLPSEVDIPVICPATEGQDRSQTGYHRVVRINPAEATVLNSAEKVPYLIMVEVLRDDFDFDPEKSDNERLISTLLSEEGGEGVRRRIFDLSEAPRGAAYRGSDGGENGADSVFEPSKGDIGTSPAIDEPFNVDTVPQASEPGPPAARAAAQTPRLSSGGSTVSSRTSELSTTRSGSPGPKKSSYVSRPNSEAPDLSALATHMRTAAAMLAQLDASSSKRPKNEVAAIKSKIIASMQNLEEQNFFFETAPLPTFDTIMASAVAVAPLVAAGSEEGETPIPPNLNAEAGAARMENDQKTSGVERKADRDDPSAATFGEEWTVKRERIRKSSPYGWCKNWDLLSVIVKTGADLRQEAFACQLIHVCGKIWEKADVPVWVKRMQILVTGESSGLIETITNGTSLHSLKRSLTIASIASGMNPRGRIASLRDHFVKTFGEPESETYKAAVDAFTRSLAAYSVICYILQLKDRHNGNVLIDNQGHIIHIDFGFMLSNSPGSVGFESAPFKLTQEYVDVLGGAQSPEFEKFRALCKQAFQALRKSADDLVLLVDLMGKESRMPCFSSGVLYATTQLRQRFQLQLSEAEAETYVDDVLIQKSLGSYFTRMYDQFQYLSQGIY</sequence>
<dbReference type="InterPro" id="IPR000403">
    <property type="entry name" value="PI3/4_kinase_cat_dom"/>
</dbReference>
<feature type="compositionally biased region" description="Low complexity" evidence="3">
    <location>
        <begin position="245"/>
        <end position="271"/>
    </location>
</feature>
<dbReference type="Gene3D" id="3.30.1010.10">
    <property type="entry name" value="Phosphatidylinositol 3-kinase Catalytic Subunit, Chain A, domain 4"/>
    <property type="match status" value="1"/>
</dbReference>
<keyword evidence="2" id="KW-0418">Kinase</keyword>
<reference evidence="5 6" key="1">
    <citation type="submission" date="2024-02" db="EMBL/GenBank/DDBJ databases">
        <title>Discinaceae phylogenomics.</title>
        <authorList>
            <person name="Dirks A.C."/>
            <person name="James T.Y."/>
        </authorList>
    </citation>
    <scope>NUCLEOTIDE SEQUENCE [LARGE SCALE GENOMIC DNA]</scope>
    <source>
        <strain evidence="5 6">ACD0624</strain>
    </source>
</reference>
<proteinExistence type="predicted"/>
<evidence type="ECO:0000256" key="1">
    <source>
        <dbReference type="ARBA" id="ARBA00022679"/>
    </source>
</evidence>
<evidence type="ECO:0000256" key="3">
    <source>
        <dbReference type="SAM" id="MobiDB-lite"/>
    </source>
</evidence>